<organism evidence="2">
    <name type="scientific">Anguilla anguilla</name>
    <name type="common">European freshwater eel</name>
    <name type="synonym">Muraena anguilla</name>
    <dbReference type="NCBI Taxonomy" id="7936"/>
    <lineage>
        <taxon>Eukaryota</taxon>
        <taxon>Metazoa</taxon>
        <taxon>Chordata</taxon>
        <taxon>Craniata</taxon>
        <taxon>Vertebrata</taxon>
        <taxon>Euteleostomi</taxon>
        <taxon>Actinopterygii</taxon>
        <taxon>Neopterygii</taxon>
        <taxon>Teleostei</taxon>
        <taxon>Anguilliformes</taxon>
        <taxon>Anguillidae</taxon>
        <taxon>Anguilla</taxon>
    </lineage>
</organism>
<dbReference type="EMBL" id="GBXM01106451">
    <property type="protein sequence ID" value="JAH02126.1"/>
    <property type="molecule type" value="Transcribed_RNA"/>
</dbReference>
<feature type="region of interest" description="Disordered" evidence="1">
    <location>
        <begin position="1"/>
        <end position="30"/>
    </location>
</feature>
<dbReference type="AlphaFoldDB" id="A0A0E9PBR9"/>
<feature type="compositionally biased region" description="Basic and acidic residues" evidence="1">
    <location>
        <begin position="1"/>
        <end position="10"/>
    </location>
</feature>
<proteinExistence type="predicted"/>
<reference evidence="2" key="1">
    <citation type="submission" date="2014-11" db="EMBL/GenBank/DDBJ databases">
        <authorList>
            <person name="Amaro Gonzalez C."/>
        </authorList>
    </citation>
    <scope>NUCLEOTIDE SEQUENCE</scope>
</reference>
<protein>
    <submittedName>
        <fullName evidence="2">Uncharacterized protein</fullName>
    </submittedName>
</protein>
<evidence type="ECO:0000313" key="2">
    <source>
        <dbReference type="EMBL" id="JAH02126.1"/>
    </source>
</evidence>
<reference evidence="2" key="2">
    <citation type="journal article" date="2015" name="Fish Shellfish Immunol.">
        <title>Early steps in the European eel (Anguilla anguilla)-Vibrio vulnificus interaction in the gills: Role of the RtxA13 toxin.</title>
        <authorList>
            <person name="Callol A."/>
            <person name="Pajuelo D."/>
            <person name="Ebbesson L."/>
            <person name="Teles M."/>
            <person name="MacKenzie S."/>
            <person name="Amaro C."/>
        </authorList>
    </citation>
    <scope>NUCLEOTIDE SEQUENCE</scope>
</reference>
<evidence type="ECO:0000256" key="1">
    <source>
        <dbReference type="SAM" id="MobiDB-lite"/>
    </source>
</evidence>
<accession>A0A0E9PBR9</accession>
<name>A0A0E9PBR9_ANGAN</name>
<sequence length="30" mass="3276">MRRIAMEKGKNSAPSEHVPDYSISSGINAE</sequence>